<reference evidence="2" key="1">
    <citation type="submission" date="2023-09" db="EMBL/GenBank/DDBJ databases">
        <title>Description of first Herbaspirillum huttiense subsp. nephrolepsisexaltata and Herbaspirillum huttiense subsp. lycopersicon.</title>
        <authorList>
            <person name="Poudel M."/>
            <person name="Sharma A."/>
            <person name="Goss E."/>
            <person name="Tapia J.H."/>
            <person name="Harmon C.M."/>
            <person name="Jones J.B."/>
        </authorList>
    </citation>
    <scope>NUCLEOTIDE SEQUENCE</scope>
    <source>
        <strain evidence="2">SE1</strain>
    </source>
</reference>
<dbReference type="RefSeq" id="WP_166675081.1">
    <property type="nucleotide sequence ID" value="NZ_JAVLSJ010000004.1"/>
</dbReference>
<dbReference type="Proteomes" id="UP001246576">
    <property type="component" value="Unassembled WGS sequence"/>
</dbReference>
<organism evidence="2 3">
    <name type="scientific">Herbaspirillum huttiense subsp. lycopersici</name>
    <dbReference type="NCBI Taxonomy" id="3074428"/>
    <lineage>
        <taxon>Bacteria</taxon>
        <taxon>Pseudomonadati</taxon>
        <taxon>Pseudomonadota</taxon>
        <taxon>Betaproteobacteria</taxon>
        <taxon>Burkholderiales</taxon>
        <taxon>Oxalobacteraceae</taxon>
        <taxon>Herbaspirillum</taxon>
    </lineage>
</organism>
<protein>
    <submittedName>
        <fullName evidence="2">Uncharacterized protein</fullName>
    </submittedName>
</protein>
<proteinExistence type="predicted"/>
<accession>A0ABU2EJL4</accession>
<dbReference type="GeneID" id="90167418"/>
<evidence type="ECO:0000256" key="1">
    <source>
        <dbReference type="SAM" id="SignalP"/>
    </source>
</evidence>
<dbReference type="EMBL" id="JAVLSJ010000004">
    <property type="protein sequence ID" value="MDR9848314.1"/>
    <property type="molecule type" value="Genomic_DNA"/>
</dbReference>
<keyword evidence="3" id="KW-1185">Reference proteome</keyword>
<keyword evidence="1" id="KW-0732">Signal</keyword>
<feature type="signal peptide" evidence="1">
    <location>
        <begin position="1"/>
        <end position="19"/>
    </location>
</feature>
<comment type="caution">
    <text evidence="2">The sequence shown here is derived from an EMBL/GenBank/DDBJ whole genome shotgun (WGS) entry which is preliminary data.</text>
</comment>
<name>A0ABU2EJL4_9BURK</name>
<gene>
    <name evidence="2" type="ORF">RI048_08830</name>
</gene>
<evidence type="ECO:0000313" key="2">
    <source>
        <dbReference type="EMBL" id="MDR9848314.1"/>
    </source>
</evidence>
<sequence length="52" mass="5709">MRILTTTCTALFLSLAATAVRAESLFHGTTDYESPLPMLLHISARLIGRLFS</sequence>
<evidence type="ECO:0000313" key="3">
    <source>
        <dbReference type="Proteomes" id="UP001246576"/>
    </source>
</evidence>
<feature type="chain" id="PRO_5046195931" evidence="1">
    <location>
        <begin position="20"/>
        <end position="52"/>
    </location>
</feature>